<keyword evidence="6 7" id="KW-0472">Membrane</keyword>
<feature type="transmembrane region" description="Helical" evidence="7">
    <location>
        <begin position="128"/>
        <end position="149"/>
    </location>
</feature>
<comment type="similarity">
    <text evidence="2">Belongs to the polysaccharide synthase family.</text>
</comment>
<dbReference type="EMBL" id="VBAL01000258">
    <property type="protein sequence ID" value="TMI96360.1"/>
    <property type="molecule type" value="Genomic_DNA"/>
</dbReference>
<dbReference type="AlphaFoldDB" id="A0A537KKQ6"/>
<evidence type="ECO:0000256" key="4">
    <source>
        <dbReference type="ARBA" id="ARBA00022692"/>
    </source>
</evidence>
<dbReference type="Pfam" id="PF13440">
    <property type="entry name" value="Polysacc_synt_3"/>
    <property type="match status" value="1"/>
</dbReference>
<evidence type="ECO:0000313" key="9">
    <source>
        <dbReference type="Proteomes" id="UP000319353"/>
    </source>
</evidence>
<comment type="subcellular location">
    <subcellularLocation>
        <location evidence="1">Cell membrane</location>
        <topology evidence="1">Multi-pass membrane protein</topology>
    </subcellularLocation>
</comment>
<keyword evidence="4 7" id="KW-0812">Transmembrane</keyword>
<feature type="transmembrane region" description="Helical" evidence="7">
    <location>
        <begin position="92"/>
        <end position="116"/>
    </location>
</feature>
<sequence>RRASLAHAMTFSRHILVGRLAWYVYSNADFLVAGRLLGTAALGLYEVGWNMANVPIDKITSLVGQVTPAVFSAVQTDHAALRRYLLRITEGLALITFPASLGLALVAPDFVLLTLGDKWHGAIAPLQLLALSTAFRAVTPLLSQVLIAIGESRLSMRYGVLCAVVLPSGFCLLG</sequence>
<organism evidence="8 9">
    <name type="scientific">Candidatus Segetimicrobium genomatis</name>
    <dbReference type="NCBI Taxonomy" id="2569760"/>
    <lineage>
        <taxon>Bacteria</taxon>
        <taxon>Bacillati</taxon>
        <taxon>Candidatus Sysuimicrobiota</taxon>
        <taxon>Candidatus Sysuimicrobiia</taxon>
        <taxon>Candidatus Sysuimicrobiales</taxon>
        <taxon>Candidatus Segetimicrobiaceae</taxon>
        <taxon>Candidatus Segetimicrobium</taxon>
    </lineage>
</organism>
<evidence type="ECO:0000256" key="7">
    <source>
        <dbReference type="SAM" id="Phobius"/>
    </source>
</evidence>
<evidence type="ECO:0000313" key="8">
    <source>
        <dbReference type="EMBL" id="TMI96360.1"/>
    </source>
</evidence>
<feature type="non-terminal residue" evidence="8">
    <location>
        <position position="174"/>
    </location>
</feature>
<dbReference type="GO" id="GO:0005886">
    <property type="term" value="C:plasma membrane"/>
    <property type="evidence" value="ECO:0007669"/>
    <property type="project" value="UniProtKB-SubCell"/>
</dbReference>
<dbReference type="Proteomes" id="UP000319353">
    <property type="component" value="Unassembled WGS sequence"/>
</dbReference>
<evidence type="ECO:0000256" key="3">
    <source>
        <dbReference type="ARBA" id="ARBA00022475"/>
    </source>
</evidence>
<keyword evidence="3" id="KW-1003">Cell membrane</keyword>
<keyword evidence="5 7" id="KW-1133">Transmembrane helix</keyword>
<evidence type="ECO:0000256" key="5">
    <source>
        <dbReference type="ARBA" id="ARBA00022989"/>
    </source>
</evidence>
<comment type="caution">
    <text evidence="8">The sequence shown here is derived from an EMBL/GenBank/DDBJ whole genome shotgun (WGS) entry which is preliminary data.</text>
</comment>
<feature type="non-terminal residue" evidence="8">
    <location>
        <position position="1"/>
    </location>
</feature>
<dbReference type="PANTHER" id="PTHR30250:SF10">
    <property type="entry name" value="LIPOPOLYSACCHARIDE BIOSYNTHESIS PROTEIN WZXC"/>
    <property type="match status" value="1"/>
</dbReference>
<evidence type="ECO:0008006" key="10">
    <source>
        <dbReference type="Google" id="ProtNLM"/>
    </source>
</evidence>
<reference evidence="8 9" key="1">
    <citation type="journal article" date="2019" name="Nat. Microbiol.">
        <title>Mediterranean grassland soil C-N compound turnover is dependent on rainfall and depth, and is mediated by genomically divergent microorganisms.</title>
        <authorList>
            <person name="Diamond S."/>
            <person name="Andeer P.F."/>
            <person name="Li Z."/>
            <person name="Crits-Christoph A."/>
            <person name="Burstein D."/>
            <person name="Anantharaman K."/>
            <person name="Lane K.R."/>
            <person name="Thomas B.C."/>
            <person name="Pan C."/>
            <person name="Northen T.R."/>
            <person name="Banfield J.F."/>
        </authorList>
    </citation>
    <scope>NUCLEOTIDE SEQUENCE [LARGE SCALE GENOMIC DNA]</scope>
    <source>
        <strain evidence="8">NP_4</strain>
    </source>
</reference>
<dbReference type="InterPro" id="IPR050833">
    <property type="entry name" value="Poly_Biosynth_Transport"/>
</dbReference>
<evidence type="ECO:0000256" key="6">
    <source>
        <dbReference type="ARBA" id="ARBA00023136"/>
    </source>
</evidence>
<protein>
    <recommendedName>
        <fullName evidence="10">Lipopolysaccharide biosynthesis protein</fullName>
    </recommendedName>
</protein>
<dbReference type="PANTHER" id="PTHR30250">
    <property type="entry name" value="PST FAMILY PREDICTED COLANIC ACID TRANSPORTER"/>
    <property type="match status" value="1"/>
</dbReference>
<accession>A0A537KKQ6</accession>
<proteinExistence type="inferred from homology"/>
<evidence type="ECO:0000256" key="2">
    <source>
        <dbReference type="ARBA" id="ARBA00007430"/>
    </source>
</evidence>
<name>A0A537KKQ6_9BACT</name>
<evidence type="ECO:0000256" key="1">
    <source>
        <dbReference type="ARBA" id="ARBA00004651"/>
    </source>
</evidence>
<gene>
    <name evidence="8" type="ORF">E6H01_13900</name>
</gene>